<dbReference type="AlphaFoldDB" id="A0A1Y0I1R7"/>
<gene>
    <name evidence="4" type="ORF">CBR64_20375</name>
</gene>
<protein>
    <recommendedName>
        <fullName evidence="3">GmrSD restriction endonucleases C-terminal domain-containing protein</fullName>
    </recommendedName>
</protein>
<reference evidence="4 5" key="1">
    <citation type="submission" date="2017-05" db="EMBL/GenBank/DDBJ databases">
        <authorList>
            <person name="Song R."/>
            <person name="Chenine A.L."/>
            <person name="Ruprecht R.M."/>
        </authorList>
    </citation>
    <scope>NUCLEOTIDE SEQUENCE [LARGE SCALE GENOMIC DNA]</scope>
    <source>
        <strain evidence="4 5">PSBB019</strain>
    </source>
</reference>
<dbReference type="OrthoDB" id="5196645at2"/>
<organism evidence="4 5">
    <name type="scientific">Cellulosimicrobium cellulans</name>
    <name type="common">Arthrobacter luteus</name>
    <dbReference type="NCBI Taxonomy" id="1710"/>
    <lineage>
        <taxon>Bacteria</taxon>
        <taxon>Bacillati</taxon>
        <taxon>Actinomycetota</taxon>
        <taxon>Actinomycetes</taxon>
        <taxon>Micrococcales</taxon>
        <taxon>Promicromonosporaceae</taxon>
        <taxon>Cellulosimicrobium</taxon>
    </lineage>
</organism>
<feature type="compositionally biased region" description="Basic and acidic residues" evidence="1">
    <location>
        <begin position="1"/>
        <end position="20"/>
    </location>
</feature>
<dbReference type="KEGG" id="cceu:CBR64_20375"/>
<feature type="transmembrane region" description="Helical" evidence="2">
    <location>
        <begin position="34"/>
        <end position="52"/>
    </location>
</feature>
<accession>A0A1Y0I1R7</accession>
<dbReference type="EMBL" id="CP021383">
    <property type="protein sequence ID" value="ARU53434.1"/>
    <property type="molecule type" value="Genomic_DNA"/>
</dbReference>
<sequence length="258" mass="28180">MERCVPSRAGRAENRFREGRPLSTTSRRVPRRSVLRYVLIALAVAIVVANVINQQSVAADDEPDPAPGSALEALARLEVKGPGPDTGYERELFGPAWADVDGNGCDTRNDILARDLTDLTFSTRGEVCEVRTGTFQDPYTGETIDFRRGNATSMAVQIDHVVPLMDAWRKGARAWDDETRRQFANDPLNLLASDGPANQSKGARDASAWLPPNHAFRCPYVARQIAVKTAYELSVTPSESEAMARVLEDCPAEPVPSG</sequence>
<keyword evidence="2" id="KW-0812">Transmembrane</keyword>
<dbReference type="PANTHER" id="PTHR24094">
    <property type="entry name" value="SECRETED PROTEIN"/>
    <property type="match status" value="1"/>
</dbReference>
<evidence type="ECO:0000259" key="3">
    <source>
        <dbReference type="Pfam" id="PF07510"/>
    </source>
</evidence>
<dbReference type="Proteomes" id="UP000196228">
    <property type="component" value="Chromosome"/>
</dbReference>
<name>A0A1Y0I1R7_CELCE</name>
<keyword evidence="2" id="KW-0472">Membrane</keyword>
<evidence type="ECO:0000256" key="2">
    <source>
        <dbReference type="SAM" id="Phobius"/>
    </source>
</evidence>
<keyword evidence="2" id="KW-1133">Transmembrane helix</keyword>
<dbReference type="PANTHER" id="PTHR24094:SF15">
    <property type="entry name" value="AMP-DEPENDENT SYNTHETASE_LIGASE DOMAIN-CONTAINING PROTEIN-RELATED"/>
    <property type="match status" value="1"/>
</dbReference>
<feature type="domain" description="GmrSD restriction endonucleases C-terminal" evidence="3">
    <location>
        <begin position="106"/>
        <end position="246"/>
    </location>
</feature>
<dbReference type="Pfam" id="PF07510">
    <property type="entry name" value="GmrSD_C"/>
    <property type="match status" value="1"/>
</dbReference>
<proteinExistence type="predicted"/>
<dbReference type="InterPro" id="IPR011089">
    <property type="entry name" value="GmrSD_C"/>
</dbReference>
<evidence type="ECO:0000256" key="1">
    <source>
        <dbReference type="SAM" id="MobiDB-lite"/>
    </source>
</evidence>
<evidence type="ECO:0000313" key="4">
    <source>
        <dbReference type="EMBL" id="ARU53434.1"/>
    </source>
</evidence>
<evidence type="ECO:0000313" key="5">
    <source>
        <dbReference type="Proteomes" id="UP000196228"/>
    </source>
</evidence>
<feature type="region of interest" description="Disordered" evidence="1">
    <location>
        <begin position="1"/>
        <end position="25"/>
    </location>
</feature>